<comment type="caution">
    <text evidence="2">The sequence shown here is derived from an EMBL/GenBank/DDBJ whole genome shotgun (WGS) entry which is preliminary data.</text>
</comment>
<dbReference type="Pfam" id="PF01424">
    <property type="entry name" value="R3H"/>
    <property type="match status" value="1"/>
</dbReference>
<sequence>MPKPKKSKEKETDILKKIVLELMNLIGLETEMKITKDSQNQALNVNIDAGKEAGLIIGNRGRTLNSLQSILGMIYKRKTGEWKRIILDVGDWREKENERLFEIAASAAERAKQTDKPQTLYNLSSSQRRTVHLALSEDKEISTESFGEGKDRYLVITPKK</sequence>
<dbReference type="Gene3D" id="3.30.1370.50">
    <property type="entry name" value="R3H-like domain"/>
    <property type="match status" value="1"/>
</dbReference>
<feature type="domain" description="R3H" evidence="1">
    <location>
        <begin position="94"/>
        <end position="160"/>
    </location>
</feature>
<evidence type="ECO:0000313" key="2">
    <source>
        <dbReference type="EMBL" id="KKQ85588.1"/>
    </source>
</evidence>
<dbReference type="InterPro" id="IPR038008">
    <property type="entry name" value="Jag_KH"/>
</dbReference>
<gene>
    <name evidence="2" type="ORF">UT08_C0005G0039</name>
</gene>
<dbReference type="InterPro" id="IPR001374">
    <property type="entry name" value="R3H_dom"/>
</dbReference>
<dbReference type="Proteomes" id="UP000034081">
    <property type="component" value="Unassembled WGS sequence"/>
</dbReference>
<dbReference type="SMART" id="SM00393">
    <property type="entry name" value="R3H"/>
    <property type="match status" value="1"/>
</dbReference>
<dbReference type="Pfam" id="PF13083">
    <property type="entry name" value="KH_KhpA-B"/>
    <property type="match status" value="1"/>
</dbReference>
<dbReference type="PANTHER" id="PTHR35800">
    <property type="entry name" value="PROTEIN JAG"/>
    <property type="match status" value="1"/>
</dbReference>
<dbReference type="InterPro" id="IPR036867">
    <property type="entry name" value="R3H_dom_sf"/>
</dbReference>
<dbReference type="InterPro" id="IPR039247">
    <property type="entry name" value="KhpB"/>
</dbReference>
<dbReference type="STRING" id="1618570.UT08_C0005G0039"/>
<dbReference type="CDD" id="cd02644">
    <property type="entry name" value="R3H_jag"/>
    <property type="match status" value="1"/>
</dbReference>
<dbReference type="PANTHER" id="PTHR35800:SF1">
    <property type="entry name" value="RNA-BINDING PROTEIN KHPB"/>
    <property type="match status" value="1"/>
</dbReference>
<dbReference type="InterPro" id="IPR015946">
    <property type="entry name" value="KH_dom-like_a/b"/>
</dbReference>
<dbReference type="EMBL" id="LBVL01000005">
    <property type="protein sequence ID" value="KKQ85588.1"/>
    <property type="molecule type" value="Genomic_DNA"/>
</dbReference>
<name>A0A0G0L0Z4_9BACT</name>
<evidence type="ECO:0000313" key="3">
    <source>
        <dbReference type="Proteomes" id="UP000034081"/>
    </source>
</evidence>
<dbReference type="GO" id="GO:0003723">
    <property type="term" value="F:RNA binding"/>
    <property type="evidence" value="ECO:0007669"/>
    <property type="project" value="InterPro"/>
</dbReference>
<dbReference type="Gene3D" id="3.30.300.20">
    <property type="match status" value="1"/>
</dbReference>
<accession>A0A0G0L0Z4</accession>
<dbReference type="AlphaFoldDB" id="A0A0G0L0Z4"/>
<dbReference type="CDD" id="cd02414">
    <property type="entry name" value="KH-II_Jag"/>
    <property type="match status" value="1"/>
</dbReference>
<protein>
    <submittedName>
        <fullName evidence="2">Single-stranded nucleic acid binding R3H domain protein</fullName>
    </submittedName>
</protein>
<reference evidence="2 3" key="1">
    <citation type="journal article" date="2015" name="Nature">
        <title>rRNA introns, odd ribosomes, and small enigmatic genomes across a large radiation of phyla.</title>
        <authorList>
            <person name="Brown C.T."/>
            <person name="Hug L.A."/>
            <person name="Thomas B.C."/>
            <person name="Sharon I."/>
            <person name="Castelle C.J."/>
            <person name="Singh A."/>
            <person name="Wilkins M.J."/>
            <person name="Williams K.H."/>
            <person name="Banfield J.F."/>
        </authorList>
    </citation>
    <scope>NUCLEOTIDE SEQUENCE [LARGE SCALE GENOMIC DNA]</scope>
</reference>
<organism evidence="2 3">
    <name type="scientific">Candidatus Woesebacteria bacterium GW2011_GWB1_38_8</name>
    <dbReference type="NCBI Taxonomy" id="1618570"/>
    <lineage>
        <taxon>Bacteria</taxon>
        <taxon>Candidatus Woeseibacteriota</taxon>
    </lineage>
</organism>
<dbReference type="SUPFAM" id="SSF82708">
    <property type="entry name" value="R3H domain"/>
    <property type="match status" value="1"/>
</dbReference>
<evidence type="ECO:0000259" key="1">
    <source>
        <dbReference type="PROSITE" id="PS51061"/>
    </source>
</evidence>
<dbReference type="InterPro" id="IPR034079">
    <property type="entry name" value="R3H_KhpB"/>
</dbReference>
<proteinExistence type="predicted"/>
<dbReference type="PROSITE" id="PS51061">
    <property type="entry name" value="R3H"/>
    <property type="match status" value="1"/>
</dbReference>